<dbReference type="EMBL" id="JAHHGZ010000028">
    <property type="protein sequence ID" value="MBW4670198.1"/>
    <property type="molecule type" value="Genomic_DNA"/>
</dbReference>
<comment type="caution">
    <text evidence="16">The sequence shown here is derived from an EMBL/GenBank/DDBJ whole genome shotgun (WGS) entry which is preliminary data.</text>
</comment>
<dbReference type="SUPFAM" id="SSF55781">
    <property type="entry name" value="GAF domain-like"/>
    <property type="match status" value="1"/>
</dbReference>
<sequence>MLPELDKIIYLAPAITVERTSEQINAEIKARFGFVPPFFGPAEQTPQVLENLWQQTLSAYVNNPLPALFKEKLSAYLSRFCAVPYCMICHSCTLRPLGMSARQVLKLLESRIPTVTEIDEHLKVLAARPNSLRVWPDSDSTLETSLLYCAIFIALASEEALHCQKELRRILGVNYQHLIAFIAYVKTCHVWVETHPEIAYEADQRVIDHLAPLLEEEPDLADFFQNYQERVRRESQSRAAHLAELTTRKRQEEAKLIQAERERLVVQIAQRIRQSLNLGEILSTTVSEVQQFLHTERTFIYRFLEDWSGFVAVESVASGWLPMLGTKITDSFFVETACRELYKEGRTQAVEDIYTAGFSQCHIDFLARLQVRANLVIPIVQGEQLWGLLVANHCSEPRQWQPLEIDLLSSLATQVAIAIQQSILFEQIQTELIERQKSEHKIREQAALLDVATDAIIVQTLDNQIQFWNKSAEWLYGWKAAEAVGKNAHQLLFNETSPQLQRATQFVLEHGSWQGELTQVQKDGKEIIVSSRWTLVLDLEEQPQSILIVNTDITEKKQLEQQFLRAQRLESIGTLAGGIAHDLNNVLTPIIMSPQLLQQAQLSTEKQQRLLTTIEKSAKRGAGLVKQVLSFARGMEGKRMILQVRDLLFEIQHIALETFPKSIEVYVDVSPDLWLVSGDSTQLHQVLMNLIVNARDAMPNGGTLKLSAENLFIDDNYAGMNLEASVGPYSVITISDTGNGMTSEILSRIFEPFFTTKEQGKGTGLGLSTAIGIIKSHGGFVTVESVVGQGTQFQVYLPAVPANQTPLTPDKELPKGQGELILVVDDEATIREITQISLEKSNYRVLTASDGIEAIALYLQHKDEISAVLMDMMMPQMDGLTSIRVLKQINPLVLIIAITGLAESSEVDVAIGAGVKTFLSKPYTLQELLKTLHSVLRSVGC</sequence>
<dbReference type="SMART" id="SM00065">
    <property type="entry name" value="GAF"/>
    <property type="match status" value="1"/>
</dbReference>
<evidence type="ECO:0000313" key="17">
    <source>
        <dbReference type="Proteomes" id="UP000729701"/>
    </source>
</evidence>
<dbReference type="SMART" id="SM00388">
    <property type="entry name" value="HisKA"/>
    <property type="match status" value="1"/>
</dbReference>
<dbReference type="InterPro" id="IPR036097">
    <property type="entry name" value="HisK_dim/P_sf"/>
</dbReference>
<keyword evidence="6" id="KW-0547">Nucleotide-binding</keyword>
<evidence type="ECO:0000256" key="6">
    <source>
        <dbReference type="ARBA" id="ARBA00022741"/>
    </source>
</evidence>
<dbReference type="PROSITE" id="PS50109">
    <property type="entry name" value="HIS_KIN"/>
    <property type="match status" value="1"/>
</dbReference>
<evidence type="ECO:0000256" key="4">
    <source>
        <dbReference type="ARBA" id="ARBA00022553"/>
    </source>
</evidence>
<dbReference type="InterPro" id="IPR001789">
    <property type="entry name" value="Sig_transdc_resp-reg_receiver"/>
</dbReference>
<feature type="modified residue" description="4-aspartylphosphate" evidence="10">
    <location>
        <position position="871"/>
    </location>
</feature>
<dbReference type="SMART" id="SM00387">
    <property type="entry name" value="HATPase_c"/>
    <property type="match status" value="1"/>
</dbReference>
<dbReference type="Proteomes" id="UP000729701">
    <property type="component" value="Unassembled WGS sequence"/>
</dbReference>
<dbReference type="Gene3D" id="3.30.450.20">
    <property type="entry name" value="PAS domain"/>
    <property type="match status" value="1"/>
</dbReference>
<dbReference type="InterPro" id="IPR004358">
    <property type="entry name" value="Sig_transdc_His_kin-like_C"/>
</dbReference>
<evidence type="ECO:0000259" key="15">
    <source>
        <dbReference type="PROSITE" id="PS50113"/>
    </source>
</evidence>
<dbReference type="NCBIfam" id="TIGR00229">
    <property type="entry name" value="sensory_box"/>
    <property type="match status" value="1"/>
</dbReference>
<dbReference type="InterPro" id="IPR000014">
    <property type="entry name" value="PAS"/>
</dbReference>
<evidence type="ECO:0000259" key="13">
    <source>
        <dbReference type="PROSITE" id="PS50110"/>
    </source>
</evidence>
<dbReference type="EC" id="2.7.13.3" evidence="3"/>
<dbReference type="PROSITE" id="PS50112">
    <property type="entry name" value="PAS"/>
    <property type="match status" value="1"/>
</dbReference>
<dbReference type="Gene3D" id="3.30.565.10">
    <property type="entry name" value="Histidine kinase-like ATPase, C-terminal domain"/>
    <property type="match status" value="1"/>
</dbReference>
<dbReference type="PROSITE" id="PS50113">
    <property type="entry name" value="PAC"/>
    <property type="match status" value="1"/>
</dbReference>
<dbReference type="Gene3D" id="3.30.450.40">
    <property type="match status" value="1"/>
</dbReference>
<dbReference type="GO" id="GO:0005524">
    <property type="term" value="F:ATP binding"/>
    <property type="evidence" value="ECO:0007669"/>
    <property type="project" value="UniProtKB-KW"/>
</dbReference>
<gene>
    <name evidence="16" type="ORF">KME60_22995</name>
</gene>
<dbReference type="SMART" id="SM00448">
    <property type="entry name" value="REC"/>
    <property type="match status" value="1"/>
</dbReference>
<evidence type="ECO:0000259" key="14">
    <source>
        <dbReference type="PROSITE" id="PS50112"/>
    </source>
</evidence>
<dbReference type="InterPro" id="IPR005467">
    <property type="entry name" value="His_kinase_dom"/>
</dbReference>
<comment type="catalytic activity">
    <reaction evidence="1">
        <text>ATP + protein L-histidine = ADP + protein N-phospho-L-histidine.</text>
        <dbReference type="EC" id="2.7.13.3"/>
    </reaction>
</comment>
<dbReference type="Pfam" id="PF02518">
    <property type="entry name" value="HATPase_c"/>
    <property type="match status" value="1"/>
</dbReference>
<keyword evidence="7" id="KW-0418">Kinase</keyword>
<dbReference type="Gene3D" id="3.40.50.2300">
    <property type="match status" value="1"/>
</dbReference>
<evidence type="ECO:0000256" key="1">
    <source>
        <dbReference type="ARBA" id="ARBA00000085"/>
    </source>
</evidence>
<dbReference type="Pfam" id="PF01590">
    <property type="entry name" value="GAF"/>
    <property type="match status" value="1"/>
</dbReference>
<keyword evidence="9" id="KW-0902">Two-component regulatory system</keyword>
<keyword evidence="8" id="KW-0067">ATP-binding</keyword>
<name>A0A951UTY8_9CYAN</name>
<feature type="domain" description="Phytochrome chromophore attachment site" evidence="11">
    <location>
        <begin position="277"/>
        <end position="414"/>
    </location>
</feature>
<keyword evidence="4 10" id="KW-0597">Phosphoprotein</keyword>
<dbReference type="GO" id="GO:0006355">
    <property type="term" value="P:regulation of DNA-templated transcription"/>
    <property type="evidence" value="ECO:0007669"/>
    <property type="project" value="InterPro"/>
</dbReference>
<dbReference type="PROSITE" id="PS50046">
    <property type="entry name" value="PHYTOCHROME_2"/>
    <property type="match status" value="1"/>
</dbReference>
<dbReference type="SUPFAM" id="SSF55785">
    <property type="entry name" value="PYP-like sensor domain (PAS domain)"/>
    <property type="match status" value="1"/>
</dbReference>
<dbReference type="Pfam" id="PF00512">
    <property type="entry name" value="HisKA"/>
    <property type="match status" value="1"/>
</dbReference>
<dbReference type="CDD" id="cd00130">
    <property type="entry name" value="PAS"/>
    <property type="match status" value="1"/>
</dbReference>
<dbReference type="InterPro" id="IPR013767">
    <property type="entry name" value="PAS_fold"/>
</dbReference>
<dbReference type="PANTHER" id="PTHR43065">
    <property type="entry name" value="SENSOR HISTIDINE KINASE"/>
    <property type="match status" value="1"/>
</dbReference>
<dbReference type="Gene3D" id="1.10.287.130">
    <property type="match status" value="1"/>
</dbReference>
<dbReference type="InterPro" id="IPR029016">
    <property type="entry name" value="GAF-like_dom_sf"/>
</dbReference>
<dbReference type="InterPro" id="IPR029032">
    <property type="entry name" value="AhpD-like"/>
</dbReference>
<dbReference type="SUPFAM" id="SSF47384">
    <property type="entry name" value="Homodimeric domain of signal transducing histidine kinase"/>
    <property type="match status" value="1"/>
</dbReference>
<dbReference type="InterPro" id="IPR003594">
    <property type="entry name" value="HATPase_dom"/>
</dbReference>
<protein>
    <recommendedName>
        <fullName evidence="3">histidine kinase</fullName>
        <ecNumber evidence="3">2.7.13.3</ecNumber>
    </recommendedName>
</protein>
<evidence type="ECO:0000256" key="9">
    <source>
        <dbReference type="ARBA" id="ARBA00023012"/>
    </source>
</evidence>
<feature type="domain" description="PAC" evidence="15">
    <location>
        <begin position="513"/>
        <end position="565"/>
    </location>
</feature>
<evidence type="ECO:0000256" key="2">
    <source>
        <dbReference type="ARBA" id="ARBA00006402"/>
    </source>
</evidence>
<feature type="domain" description="PAS" evidence="14">
    <location>
        <begin position="441"/>
        <end position="511"/>
    </location>
</feature>
<feature type="domain" description="Histidine kinase" evidence="12">
    <location>
        <begin position="578"/>
        <end position="801"/>
    </location>
</feature>
<reference evidence="16" key="1">
    <citation type="submission" date="2021-05" db="EMBL/GenBank/DDBJ databases">
        <authorList>
            <person name="Pietrasiak N."/>
            <person name="Ward R."/>
            <person name="Stajich J.E."/>
            <person name="Kurbessoian T."/>
        </authorList>
    </citation>
    <scope>NUCLEOTIDE SEQUENCE</scope>
    <source>
        <strain evidence="16">GSE-NOS-MK-12-04C</strain>
    </source>
</reference>
<evidence type="ECO:0000256" key="8">
    <source>
        <dbReference type="ARBA" id="ARBA00022840"/>
    </source>
</evidence>
<dbReference type="InterPro" id="IPR003661">
    <property type="entry name" value="HisK_dim/P_dom"/>
</dbReference>
<dbReference type="InterPro" id="IPR000700">
    <property type="entry name" value="PAS-assoc_C"/>
</dbReference>
<dbReference type="Pfam" id="PF00072">
    <property type="entry name" value="Response_reg"/>
    <property type="match status" value="1"/>
</dbReference>
<dbReference type="SUPFAM" id="SSF52172">
    <property type="entry name" value="CheY-like"/>
    <property type="match status" value="1"/>
</dbReference>
<evidence type="ECO:0000256" key="7">
    <source>
        <dbReference type="ARBA" id="ARBA00022777"/>
    </source>
</evidence>
<dbReference type="CDD" id="cd00082">
    <property type="entry name" value="HisKA"/>
    <property type="match status" value="1"/>
</dbReference>
<dbReference type="InterPro" id="IPR035965">
    <property type="entry name" value="PAS-like_dom_sf"/>
</dbReference>
<comment type="similarity">
    <text evidence="2">In the N-terminal section; belongs to the phytochrome family.</text>
</comment>
<dbReference type="PROSITE" id="PS50110">
    <property type="entry name" value="RESPONSE_REGULATORY"/>
    <property type="match status" value="1"/>
</dbReference>
<keyword evidence="5" id="KW-0808">Transferase</keyword>
<evidence type="ECO:0000259" key="11">
    <source>
        <dbReference type="PROSITE" id="PS50046"/>
    </source>
</evidence>
<dbReference type="InterPro" id="IPR016132">
    <property type="entry name" value="Phyto_chromo_attachment"/>
</dbReference>
<dbReference type="AlphaFoldDB" id="A0A951UTY8"/>
<evidence type="ECO:0000256" key="5">
    <source>
        <dbReference type="ARBA" id="ARBA00022679"/>
    </source>
</evidence>
<evidence type="ECO:0000256" key="10">
    <source>
        <dbReference type="PROSITE-ProRule" id="PRU00169"/>
    </source>
</evidence>
<dbReference type="InterPro" id="IPR003018">
    <property type="entry name" value="GAF"/>
</dbReference>
<dbReference type="InterPro" id="IPR036890">
    <property type="entry name" value="HATPase_C_sf"/>
</dbReference>
<dbReference type="SUPFAM" id="SSF55874">
    <property type="entry name" value="ATPase domain of HSP90 chaperone/DNA topoisomerase II/histidine kinase"/>
    <property type="match status" value="1"/>
</dbReference>
<feature type="domain" description="Response regulatory" evidence="13">
    <location>
        <begin position="820"/>
        <end position="936"/>
    </location>
</feature>
<dbReference type="GO" id="GO:0000155">
    <property type="term" value="F:phosphorelay sensor kinase activity"/>
    <property type="evidence" value="ECO:0007669"/>
    <property type="project" value="InterPro"/>
</dbReference>
<dbReference type="Pfam" id="PF00989">
    <property type="entry name" value="PAS"/>
    <property type="match status" value="1"/>
</dbReference>
<organism evidence="16 17">
    <name type="scientific">Cyanomargarita calcarea GSE-NOS-MK-12-04C</name>
    <dbReference type="NCBI Taxonomy" id="2839659"/>
    <lineage>
        <taxon>Bacteria</taxon>
        <taxon>Bacillati</taxon>
        <taxon>Cyanobacteriota</taxon>
        <taxon>Cyanophyceae</taxon>
        <taxon>Nostocales</taxon>
        <taxon>Cyanomargaritaceae</taxon>
        <taxon>Cyanomargarita</taxon>
    </lineage>
</organism>
<dbReference type="SMART" id="SM00086">
    <property type="entry name" value="PAC"/>
    <property type="match status" value="1"/>
</dbReference>
<proteinExistence type="inferred from homology"/>
<dbReference type="SUPFAM" id="SSF69118">
    <property type="entry name" value="AhpD-like"/>
    <property type="match status" value="1"/>
</dbReference>
<dbReference type="InterPro" id="IPR001610">
    <property type="entry name" value="PAC"/>
</dbReference>
<dbReference type="Gene3D" id="1.20.1290.10">
    <property type="entry name" value="AhpD-like"/>
    <property type="match status" value="1"/>
</dbReference>
<dbReference type="PANTHER" id="PTHR43065:SF46">
    <property type="entry name" value="C4-DICARBOXYLATE TRANSPORT SENSOR PROTEIN DCTB"/>
    <property type="match status" value="1"/>
</dbReference>
<dbReference type="PRINTS" id="PR00344">
    <property type="entry name" value="BCTRLSENSOR"/>
</dbReference>
<dbReference type="CDD" id="cd17546">
    <property type="entry name" value="REC_hyHK_CKI1_RcsC-like"/>
    <property type="match status" value="1"/>
</dbReference>
<evidence type="ECO:0000259" key="12">
    <source>
        <dbReference type="PROSITE" id="PS50109"/>
    </source>
</evidence>
<dbReference type="InterPro" id="IPR011006">
    <property type="entry name" value="CheY-like_superfamily"/>
</dbReference>
<evidence type="ECO:0000313" key="16">
    <source>
        <dbReference type="EMBL" id="MBW4670198.1"/>
    </source>
</evidence>
<reference evidence="16" key="2">
    <citation type="journal article" date="2022" name="Microbiol. Resour. Announc.">
        <title>Metagenome Sequencing to Explore Phylogenomics of Terrestrial Cyanobacteria.</title>
        <authorList>
            <person name="Ward R.D."/>
            <person name="Stajich J.E."/>
            <person name="Johansen J.R."/>
            <person name="Huntemann M."/>
            <person name="Clum A."/>
            <person name="Foster B."/>
            <person name="Foster B."/>
            <person name="Roux S."/>
            <person name="Palaniappan K."/>
            <person name="Varghese N."/>
            <person name="Mukherjee S."/>
            <person name="Reddy T.B.K."/>
            <person name="Daum C."/>
            <person name="Copeland A."/>
            <person name="Chen I.A."/>
            <person name="Ivanova N.N."/>
            <person name="Kyrpides N.C."/>
            <person name="Shapiro N."/>
            <person name="Eloe-Fadrosh E.A."/>
            <person name="Pietrasiak N."/>
        </authorList>
    </citation>
    <scope>NUCLEOTIDE SEQUENCE</scope>
    <source>
        <strain evidence="16">GSE-NOS-MK-12-04C</strain>
    </source>
</reference>
<evidence type="ECO:0000256" key="3">
    <source>
        <dbReference type="ARBA" id="ARBA00012438"/>
    </source>
</evidence>
<dbReference type="SMART" id="SM00091">
    <property type="entry name" value="PAS"/>
    <property type="match status" value="1"/>
</dbReference>
<accession>A0A951UTY8</accession>